<dbReference type="EMBL" id="PQXH01000088">
    <property type="protein sequence ID" value="TGO12470.1"/>
    <property type="molecule type" value="Genomic_DNA"/>
</dbReference>
<accession>A0A4Z1ELQ6</accession>
<comment type="caution">
    <text evidence="1">The sequence shown here is derived from an EMBL/GenBank/DDBJ whole genome shotgun (WGS) entry which is preliminary data.</text>
</comment>
<name>A0A4Z1ELQ6_9HELO</name>
<dbReference type="AlphaFoldDB" id="A0A4Z1ELQ6"/>
<evidence type="ECO:0000313" key="1">
    <source>
        <dbReference type="EMBL" id="TGO12470.1"/>
    </source>
</evidence>
<dbReference type="Proteomes" id="UP000297777">
    <property type="component" value="Unassembled WGS sequence"/>
</dbReference>
<gene>
    <name evidence="1" type="ORF">BTUL_0088g00470</name>
</gene>
<dbReference type="OrthoDB" id="3521584at2759"/>
<sequence>MSTTLLTTFACGHEELSATRIGEEQEPGVMGIIRRMSSKSPSGAVIADSALLCTTCREKPHPEPLRSHPVIIINPRNPRQLDGDDVNPYANEFAELPKYGAHDFTRKSPDDVDRKMMSVELRSHRDDFGESADRGAMRRRGELAEDSENIHYTNELNFNHIESKDIGRRFTQIDARSDNWNQRRIPLRGIGYRMINMNQLPILTSMANL</sequence>
<evidence type="ECO:0000313" key="2">
    <source>
        <dbReference type="Proteomes" id="UP000297777"/>
    </source>
</evidence>
<organism evidence="1 2">
    <name type="scientific">Botrytis tulipae</name>
    <dbReference type="NCBI Taxonomy" id="87230"/>
    <lineage>
        <taxon>Eukaryota</taxon>
        <taxon>Fungi</taxon>
        <taxon>Dikarya</taxon>
        <taxon>Ascomycota</taxon>
        <taxon>Pezizomycotina</taxon>
        <taxon>Leotiomycetes</taxon>
        <taxon>Helotiales</taxon>
        <taxon>Sclerotiniaceae</taxon>
        <taxon>Botrytis</taxon>
    </lineage>
</organism>
<keyword evidence="2" id="KW-1185">Reference proteome</keyword>
<reference evidence="1 2" key="1">
    <citation type="submission" date="2017-12" db="EMBL/GenBank/DDBJ databases">
        <title>Comparative genomics of Botrytis spp.</title>
        <authorList>
            <person name="Valero-Jimenez C.A."/>
            <person name="Tapia P."/>
            <person name="Veloso J."/>
            <person name="Silva-Moreno E."/>
            <person name="Staats M."/>
            <person name="Valdes J.H."/>
            <person name="Van Kan J.A.L."/>
        </authorList>
    </citation>
    <scope>NUCLEOTIDE SEQUENCE [LARGE SCALE GENOMIC DNA]</scope>
    <source>
        <strain evidence="1 2">Bt9001</strain>
    </source>
</reference>
<protein>
    <submittedName>
        <fullName evidence="1">Uncharacterized protein</fullName>
    </submittedName>
</protein>
<proteinExistence type="predicted"/>